<organism evidence="1 2">
    <name type="scientific">Gallibacterium anatis</name>
    <dbReference type="NCBI Taxonomy" id="750"/>
    <lineage>
        <taxon>Bacteria</taxon>
        <taxon>Pseudomonadati</taxon>
        <taxon>Pseudomonadota</taxon>
        <taxon>Gammaproteobacteria</taxon>
        <taxon>Pasteurellales</taxon>
        <taxon>Pasteurellaceae</taxon>
        <taxon>Gallibacterium</taxon>
    </lineage>
</organism>
<dbReference type="EMBL" id="CP126975">
    <property type="protein sequence ID" value="WIM79643.1"/>
    <property type="molecule type" value="Genomic_DNA"/>
</dbReference>
<dbReference type="AlphaFoldDB" id="A0AAX3XBV0"/>
<evidence type="ECO:0008006" key="3">
    <source>
        <dbReference type="Google" id="ProtNLM"/>
    </source>
</evidence>
<evidence type="ECO:0000313" key="2">
    <source>
        <dbReference type="Proteomes" id="UP001226750"/>
    </source>
</evidence>
<proteinExistence type="predicted"/>
<reference evidence="1 2" key="1">
    <citation type="submission" date="2023-06" db="EMBL/GenBank/DDBJ databases">
        <title>Complete Genome Sequence of Gallibacterium anatis Strain BJF12, Isolated from a chicken with diarrhea.</title>
        <authorList>
            <person name="Guo F."/>
            <person name="Bu W."/>
            <person name="Xu F."/>
            <person name="Wen T."/>
        </authorList>
    </citation>
    <scope>NUCLEOTIDE SEQUENCE [LARGE SCALE GENOMIC DNA]</scope>
    <source>
        <strain evidence="1 2">BJF12</strain>
    </source>
</reference>
<keyword evidence="2" id="KW-1185">Reference proteome</keyword>
<gene>
    <name evidence="1" type="ORF">QP018_13105</name>
</gene>
<evidence type="ECO:0000313" key="1">
    <source>
        <dbReference type="EMBL" id="WIM79643.1"/>
    </source>
</evidence>
<name>A0AAX3XBV0_9PAST</name>
<dbReference type="RefSeq" id="WP_285091464.1">
    <property type="nucleotide sequence ID" value="NZ_CP126975.1"/>
</dbReference>
<protein>
    <recommendedName>
        <fullName evidence="3">Phage virion morphogenesis protein</fullName>
    </recommendedName>
</protein>
<dbReference type="Proteomes" id="UP001226750">
    <property type="component" value="Chromosome"/>
</dbReference>
<sequence length="40" mass="4730">MESYVNEKQVAIPARPFMQLTDADEKEIIDDIQAYFRKLI</sequence>
<accession>A0AAX3XBV0</accession>